<dbReference type="Pfam" id="PF10193">
    <property type="entry name" value="Telomere_reg-2"/>
    <property type="match status" value="1"/>
</dbReference>
<feature type="domain" description="Telomere length regulation protein conserved" evidence="3">
    <location>
        <begin position="554"/>
        <end position="654"/>
    </location>
</feature>
<proteinExistence type="inferred from homology"/>
<dbReference type="Gene3D" id="1.25.40.720">
    <property type="entry name" value="Telomere length regulation protein 2, C-terminal domain"/>
    <property type="match status" value="1"/>
</dbReference>
<evidence type="ECO:0000259" key="3">
    <source>
        <dbReference type="Pfam" id="PF10193"/>
    </source>
</evidence>
<dbReference type="GO" id="GO:0051879">
    <property type="term" value="F:Hsp90 protein binding"/>
    <property type="evidence" value="ECO:0007669"/>
    <property type="project" value="TreeGrafter"/>
</dbReference>
<dbReference type="PANTHER" id="PTHR15830:SF10">
    <property type="entry name" value="TELOMERE LENGTH REGULATION PROTEIN TEL2 HOMOLOG"/>
    <property type="match status" value="1"/>
</dbReference>
<dbReference type="PANTHER" id="PTHR15830">
    <property type="entry name" value="TELOMERE LENGTH REGULATION PROTEIN TEL2 FAMILY MEMBER"/>
    <property type="match status" value="1"/>
</dbReference>
<gene>
    <name evidence="4" type="ORF">BD626DRAFT_500583</name>
</gene>
<dbReference type="EMBL" id="VDMD01000015">
    <property type="protein sequence ID" value="TRM61806.1"/>
    <property type="molecule type" value="Genomic_DNA"/>
</dbReference>
<dbReference type="GO" id="GO:0042162">
    <property type="term" value="F:telomeric DNA binding"/>
    <property type="evidence" value="ECO:0007669"/>
    <property type="project" value="TreeGrafter"/>
</dbReference>
<keyword evidence="5" id="KW-1185">Reference proteome</keyword>
<dbReference type="Proteomes" id="UP000320762">
    <property type="component" value="Unassembled WGS sequence"/>
</dbReference>
<dbReference type="InterPro" id="IPR019337">
    <property type="entry name" value="Telomere_length_regulation_dom"/>
</dbReference>
<sequence length="956" mass="103681">MTDYGDSPVREILNQLKAPISDAETLLALLAAPLDSIGLLPPPLRQHNTNPLASGTFSIPRHGPSVQSALIQHVVPTWDTTVEEKQAMPLVTQNRPNALSTILSLPLTDFSIKMLARIAIEYPLDRMHTAIFANKSFTSKEQCAWEDYIRDLCAVPGKVANRTRMPPPALEYEPYISHLCTRYECLVSALPPRGALPSLAYVLTKLANVGAFPPAPPAARSQPSFWRSTLPVMRRKLGNGDYARTVSELVAAIPSTTTTQIVLVSLFAALDVNGKGTDGTSQRRALIKQEALVLAGILGYASKDSQIRDLAFGIMLGREWKETHARIFVCWTASSSWDGTNIEGLERLLTNVLDLWSTADHVKHSLLSRHHYITSLLLLTASYFPPSHPTVTRLAVSPAFVSGVSVYIGHMDTGVRQCGMLVAETVARYASKTLDFGDWDGSDRSSVWCRELRALIGARDIDAELNVLEPQPEATTSSPSIPLDNTHVEELVTPSAAAALKEEPISLISSGYDSDDSLEGYASPASSRSPSPTPSDLAEIERDPTLALGAQQIEAQEEFRRLEVALACAEELIRKKRHYGTELEENADNLVYALASLQDNYDLEGFEEKRQGALTALAACSSRKAAPALSEALFQNQYSAVQRYAILNALALGARDLAGLSVPPSAVPAARTAFPSKMLPPALHQRYLADSQAAGPLPHLLEGITRNALDKNRPPLKMPSPLSLANGAFACALNRRSPKSAHRLRQRHPRKTFTEVAAECFIMPLINRFWVYFRDERSREERTAHRAAHQRYRGAGAGLVLGALVLSRFLGALAVLVHAAQNAPEWLAVVAPEALELALTLGARPVSVAELNAGGQDDEENGKQAAVLTAALELAIVILDGCLELDGGQSMGLEHTALLLGVGEWAGAIFSQLEKGALVEGGGGEHEVRLRRAAAGVVLKVDEMTAKWRRSMVDVQ</sequence>
<dbReference type="GO" id="GO:0005829">
    <property type="term" value="C:cytosol"/>
    <property type="evidence" value="ECO:0007669"/>
    <property type="project" value="TreeGrafter"/>
</dbReference>
<accession>A0A550CAT6</accession>
<comment type="caution">
    <text evidence="4">The sequence shown here is derived from an EMBL/GenBank/DDBJ whole genome shotgun (WGS) entry which is preliminary data.</text>
</comment>
<evidence type="ECO:0000256" key="2">
    <source>
        <dbReference type="SAM" id="MobiDB-lite"/>
    </source>
</evidence>
<dbReference type="InterPro" id="IPR038528">
    <property type="entry name" value="TEL2_C_sf"/>
</dbReference>
<evidence type="ECO:0000313" key="4">
    <source>
        <dbReference type="EMBL" id="TRM61806.1"/>
    </source>
</evidence>
<dbReference type="GO" id="GO:0051083">
    <property type="term" value="P:'de novo' cotranslational protein folding"/>
    <property type="evidence" value="ECO:0007669"/>
    <property type="project" value="TreeGrafter"/>
</dbReference>
<dbReference type="STRING" id="97359.A0A550CAT6"/>
<feature type="region of interest" description="Disordered" evidence="2">
    <location>
        <begin position="516"/>
        <end position="538"/>
    </location>
</feature>
<name>A0A550CAT6_9AGAR</name>
<protein>
    <submittedName>
        <fullName evidence="4">Telomere length regulation protein-domain-containing protein</fullName>
    </submittedName>
</protein>
<evidence type="ECO:0000313" key="5">
    <source>
        <dbReference type="Proteomes" id="UP000320762"/>
    </source>
</evidence>
<evidence type="ECO:0000256" key="1">
    <source>
        <dbReference type="ARBA" id="ARBA00006133"/>
    </source>
</evidence>
<organism evidence="4 5">
    <name type="scientific">Schizophyllum amplum</name>
    <dbReference type="NCBI Taxonomy" id="97359"/>
    <lineage>
        <taxon>Eukaryota</taxon>
        <taxon>Fungi</taxon>
        <taxon>Dikarya</taxon>
        <taxon>Basidiomycota</taxon>
        <taxon>Agaricomycotina</taxon>
        <taxon>Agaricomycetes</taxon>
        <taxon>Agaricomycetidae</taxon>
        <taxon>Agaricales</taxon>
        <taxon>Schizophyllaceae</taxon>
        <taxon>Schizophyllum</taxon>
    </lineage>
</organism>
<comment type="similarity">
    <text evidence="1">Belongs to the TEL2 family.</text>
</comment>
<dbReference type="InterPro" id="IPR051970">
    <property type="entry name" value="TEL2_Regulation"/>
</dbReference>
<dbReference type="AlphaFoldDB" id="A0A550CAT6"/>
<reference evidence="4 5" key="1">
    <citation type="journal article" date="2019" name="New Phytol.">
        <title>Comparative genomics reveals unique wood-decay strategies and fruiting body development in the Schizophyllaceae.</title>
        <authorList>
            <person name="Almasi E."/>
            <person name="Sahu N."/>
            <person name="Krizsan K."/>
            <person name="Balint B."/>
            <person name="Kovacs G.M."/>
            <person name="Kiss B."/>
            <person name="Cseklye J."/>
            <person name="Drula E."/>
            <person name="Henrissat B."/>
            <person name="Nagy I."/>
            <person name="Chovatia M."/>
            <person name="Adam C."/>
            <person name="LaButti K."/>
            <person name="Lipzen A."/>
            <person name="Riley R."/>
            <person name="Grigoriev I.V."/>
            <person name="Nagy L.G."/>
        </authorList>
    </citation>
    <scope>NUCLEOTIDE SEQUENCE [LARGE SCALE GENOMIC DNA]</scope>
    <source>
        <strain evidence="4 5">NL-1724</strain>
    </source>
</reference>
<dbReference type="OrthoDB" id="10254187at2759"/>